<evidence type="ECO:0000256" key="3">
    <source>
        <dbReference type="ARBA" id="ARBA00022670"/>
    </source>
</evidence>
<dbReference type="STRING" id="937218.SAMN06297251_10824"/>
<evidence type="ECO:0000256" key="9">
    <source>
        <dbReference type="HAMAP-Rule" id="MF_00161"/>
    </source>
</evidence>
<keyword evidence="3 9" id="KW-0645">Protease</keyword>
<proteinExistence type="inferred from homology"/>
<comment type="caution">
    <text evidence="9">Lacks conserved residue(s) required for the propagation of feature annotation.</text>
</comment>
<dbReference type="GO" id="GO:0006508">
    <property type="term" value="P:proteolysis"/>
    <property type="evidence" value="ECO:0007669"/>
    <property type="project" value="UniProtKB-KW"/>
</dbReference>
<evidence type="ECO:0000256" key="11">
    <source>
        <dbReference type="SAM" id="MobiDB-lite"/>
    </source>
</evidence>
<keyword evidence="6 9" id="KW-0378">Hydrolase</keyword>
<evidence type="ECO:0000256" key="8">
    <source>
        <dbReference type="ARBA" id="ARBA00023136"/>
    </source>
</evidence>
<evidence type="ECO:0000256" key="1">
    <source>
        <dbReference type="ARBA" id="ARBA00006139"/>
    </source>
</evidence>
<dbReference type="OrthoDB" id="9810259at2"/>
<evidence type="ECO:0000256" key="4">
    <source>
        <dbReference type="ARBA" id="ARBA00022692"/>
    </source>
</evidence>
<evidence type="ECO:0000256" key="10">
    <source>
        <dbReference type="RuleBase" id="RU004181"/>
    </source>
</evidence>
<evidence type="ECO:0000256" key="2">
    <source>
        <dbReference type="ARBA" id="ARBA00022475"/>
    </source>
</evidence>
<dbReference type="HAMAP" id="MF_00161">
    <property type="entry name" value="LspA"/>
    <property type="match status" value="1"/>
</dbReference>
<feature type="transmembrane region" description="Helical" evidence="9">
    <location>
        <begin position="147"/>
        <end position="170"/>
    </location>
</feature>
<sequence>MQVNKAMESPLPQSATASPSSSRRSYIPFIAVMAGGVIDLLTKEWAQTVLQPYQPPIAILPWLSVRLGYNEGVSFSLLSFDDPAAKTALLIATALLTLFFATWMVRAKGSERLALAAVLAGAIPNVIDRARDGRVTDFLDLHIGDRSFFIFNLADVWISIGALLLLSTLLPSLRAKRVTP</sequence>
<dbReference type="RefSeq" id="WP_084410011.1">
    <property type="nucleotide sequence ID" value="NZ_JAGLBT010000040.1"/>
</dbReference>
<keyword evidence="7 9" id="KW-1133">Transmembrane helix</keyword>
<dbReference type="Proteomes" id="UP000192656">
    <property type="component" value="Unassembled WGS sequence"/>
</dbReference>
<dbReference type="AlphaFoldDB" id="A0A1W2BZ24"/>
<evidence type="ECO:0000256" key="5">
    <source>
        <dbReference type="ARBA" id="ARBA00022750"/>
    </source>
</evidence>
<name>A0A1W2BZ24_9HYPH</name>
<keyword evidence="5 9" id="KW-0064">Aspartyl protease</keyword>
<comment type="similarity">
    <text evidence="1 9 10">Belongs to the peptidase A8 family.</text>
</comment>
<dbReference type="Pfam" id="PF01252">
    <property type="entry name" value="Peptidase_A8"/>
    <property type="match status" value="1"/>
</dbReference>
<comment type="function">
    <text evidence="9">This protein specifically catalyzes the removal of signal peptides from prolipoproteins.</text>
</comment>
<keyword evidence="13" id="KW-1185">Reference proteome</keyword>
<organism evidence="12 13">
    <name type="scientific">Fulvimarina manganoxydans</name>
    <dbReference type="NCBI Taxonomy" id="937218"/>
    <lineage>
        <taxon>Bacteria</taxon>
        <taxon>Pseudomonadati</taxon>
        <taxon>Pseudomonadota</taxon>
        <taxon>Alphaproteobacteria</taxon>
        <taxon>Hyphomicrobiales</taxon>
        <taxon>Aurantimonadaceae</taxon>
        <taxon>Fulvimarina</taxon>
    </lineage>
</organism>
<feature type="region of interest" description="Disordered" evidence="11">
    <location>
        <begin position="1"/>
        <end position="21"/>
    </location>
</feature>
<comment type="subcellular location">
    <subcellularLocation>
        <location evidence="9">Cell membrane</location>
        <topology evidence="9">Multi-pass membrane protein</topology>
    </subcellularLocation>
</comment>
<keyword evidence="4 9" id="KW-0812">Transmembrane</keyword>
<evidence type="ECO:0000256" key="7">
    <source>
        <dbReference type="ARBA" id="ARBA00022989"/>
    </source>
</evidence>
<accession>A0A1W2BZ24</accession>
<dbReference type="GO" id="GO:0005886">
    <property type="term" value="C:plasma membrane"/>
    <property type="evidence" value="ECO:0007669"/>
    <property type="project" value="UniProtKB-SubCell"/>
</dbReference>
<dbReference type="UniPathway" id="UPA00665"/>
<reference evidence="12 13" key="1">
    <citation type="submission" date="2017-04" db="EMBL/GenBank/DDBJ databases">
        <authorList>
            <person name="Afonso C.L."/>
            <person name="Miller P.J."/>
            <person name="Scott M.A."/>
            <person name="Spackman E."/>
            <person name="Goraichik I."/>
            <person name="Dimitrov K.M."/>
            <person name="Suarez D.L."/>
            <person name="Swayne D.E."/>
        </authorList>
    </citation>
    <scope>NUCLEOTIDE SEQUENCE [LARGE SCALE GENOMIC DNA]</scope>
    <source>
        <strain evidence="12 13">CGMCC 1.10972</strain>
    </source>
</reference>
<evidence type="ECO:0000313" key="12">
    <source>
        <dbReference type="EMBL" id="SMC77892.1"/>
    </source>
</evidence>
<feature type="active site" evidence="9">
    <location>
        <position position="155"/>
    </location>
</feature>
<dbReference type="PANTHER" id="PTHR33695">
    <property type="entry name" value="LIPOPROTEIN SIGNAL PEPTIDASE"/>
    <property type="match status" value="1"/>
</dbReference>
<dbReference type="EC" id="3.4.23.36" evidence="9"/>
<dbReference type="PRINTS" id="PR00781">
    <property type="entry name" value="LIPOSIGPTASE"/>
</dbReference>
<dbReference type="GO" id="GO:0004190">
    <property type="term" value="F:aspartic-type endopeptidase activity"/>
    <property type="evidence" value="ECO:0007669"/>
    <property type="project" value="UniProtKB-UniRule"/>
</dbReference>
<evidence type="ECO:0000256" key="6">
    <source>
        <dbReference type="ARBA" id="ARBA00022801"/>
    </source>
</evidence>
<evidence type="ECO:0000313" key="13">
    <source>
        <dbReference type="Proteomes" id="UP000192656"/>
    </source>
</evidence>
<feature type="active site" evidence="9">
    <location>
        <position position="137"/>
    </location>
</feature>
<dbReference type="InterPro" id="IPR001872">
    <property type="entry name" value="Peptidase_A8"/>
</dbReference>
<feature type="compositionally biased region" description="Low complexity" evidence="11">
    <location>
        <begin position="9"/>
        <end position="21"/>
    </location>
</feature>
<dbReference type="EMBL" id="FWXR01000008">
    <property type="protein sequence ID" value="SMC77892.1"/>
    <property type="molecule type" value="Genomic_DNA"/>
</dbReference>
<protein>
    <recommendedName>
        <fullName evidence="9">Lipoprotein signal peptidase</fullName>
        <ecNumber evidence="9">3.4.23.36</ecNumber>
    </recommendedName>
    <alternativeName>
        <fullName evidence="9">Prolipoprotein signal peptidase</fullName>
    </alternativeName>
    <alternativeName>
        <fullName evidence="9">Signal peptidase II</fullName>
        <shortName evidence="9">SPase II</shortName>
    </alternativeName>
</protein>
<gene>
    <name evidence="9" type="primary">lspA</name>
    <name evidence="12" type="ORF">SAMN06297251_10824</name>
</gene>
<dbReference type="PANTHER" id="PTHR33695:SF1">
    <property type="entry name" value="LIPOPROTEIN SIGNAL PEPTIDASE"/>
    <property type="match status" value="1"/>
</dbReference>
<keyword evidence="2 9" id="KW-1003">Cell membrane</keyword>
<comment type="catalytic activity">
    <reaction evidence="9">
        <text>Release of signal peptides from bacterial membrane prolipoproteins. Hydrolyzes -Xaa-Yaa-Zaa-|-(S,diacylglyceryl)Cys-, in which Xaa is hydrophobic (preferably Leu), and Yaa (Ala or Ser) and Zaa (Gly or Ala) have small, neutral side chains.</text>
        <dbReference type="EC" id="3.4.23.36"/>
    </reaction>
</comment>
<comment type="pathway">
    <text evidence="9">Protein modification; lipoprotein biosynthesis (signal peptide cleavage).</text>
</comment>
<feature type="transmembrane region" description="Helical" evidence="9">
    <location>
        <begin position="84"/>
        <end position="105"/>
    </location>
</feature>
<keyword evidence="8 9" id="KW-0472">Membrane</keyword>
<dbReference type="NCBIfam" id="TIGR00077">
    <property type="entry name" value="lspA"/>
    <property type="match status" value="1"/>
</dbReference>